<gene>
    <name evidence="2" type="ORF">DNJ96_07215</name>
</gene>
<feature type="transmembrane region" description="Helical" evidence="1">
    <location>
        <begin position="52"/>
        <end position="78"/>
    </location>
</feature>
<protein>
    <submittedName>
        <fullName evidence="2">DUF4149 domain-containing protein</fullName>
    </submittedName>
</protein>
<keyword evidence="1" id="KW-0812">Transmembrane</keyword>
<dbReference type="EMBL" id="QJUP01000007">
    <property type="protein sequence ID" value="TBU97905.1"/>
    <property type="molecule type" value="Genomic_DNA"/>
</dbReference>
<feature type="transmembrane region" description="Helical" evidence="1">
    <location>
        <begin position="109"/>
        <end position="125"/>
    </location>
</feature>
<sequence length="137" mass="14838">MREQAASASWRLAQAFWGCGLWLLQFVMLPSLRELGFAPLLVQEVAAALRPSLLSFAAFCILLQMLILSRALGLAALLRDLRGQLLSLALLLTGVHFMLRAIWPAEQGLMLSYLAVGGCGLLLLLQPAPPSRAKRGG</sequence>
<evidence type="ECO:0000313" key="2">
    <source>
        <dbReference type="EMBL" id="TBU97905.1"/>
    </source>
</evidence>
<dbReference type="AlphaFoldDB" id="A0A4V2KD83"/>
<feature type="transmembrane region" description="Helical" evidence="1">
    <location>
        <begin position="12"/>
        <end position="32"/>
    </location>
</feature>
<keyword evidence="3" id="KW-1185">Reference proteome</keyword>
<keyword evidence="1" id="KW-1133">Transmembrane helix</keyword>
<evidence type="ECO:0000256" key="1">
    <source>
        <dbReference type="SAM" id="Phobius"/>
    </source>
</evidence>
<accession>A0A4V2KD83</accession>
<name>A0A4V2KD83_9GAMM</name>
<reference evidence="2 3" key="1">
    <citation type="submission" date="2018-06" db="EMBL/GenBank/DDBJ databases">
        <title>Three novel Pseudomonas species isolated from symptomatic oak.</title>
        <authorList>
            <person name="Bueno-Gonzalez V."/>
            <person name="Brady C."/>
        </authorList>
    </citation>
    <scope>NUCLEOTIDE SEQUENCE [LARGE SCALE GENOMIC DNA]</scope>
    <source>
        <strain evidence="2 3">P17C</strain>
    </source>
</reference>
<organism evidence="2 3">
    <name type="scientific">Stutzerimonas kirkiae</name>
    <dbReference type="NCBI Taxonomy" id="2211392"/>
    <lineage>
        <taxon>Bacteria</taxon>
        <taxon>Pseudomonadati</taxon>
        <taxon>Pseudomonadota</taxon>
        <taxon>Gammaproteobacteria</taxon>
        <taxon>Pseudomonadales</taxon>
        <taxon>Pseudomonadaceae</taxon>
        <taxon>Stutzerimonas</taxon>
    </lineage>
</organism>
<evidence type="ECO:0000313" key="3">
    <source>
        <dbReference type="Proteomes" id="UP000292639"/>
    </source>
</evidence>
<dbReference type="Proteomes" id="UP000292639">
    <property type="component" value="Unassembled WGS sequence"/>
</dbReference>
<comment type="caution">
    <text evidence="2">The sequence shown here is derived from an EMBL/GenBank/DDBJ whole genome shotgun (WGS) entry which is preliminary data.</text>
</comment>
<proteinExistence type="predicted"/>
<keyword evidence="1" id="KW-0472">Membrane</keyword>
<feature type="transmembrane region" description="Helical" evidence="1">
    <location>
        <begin position="85"/>
        <end position="103"/>
    </location>
</feature>
<dbReference type="OrthoDB" id="6894044at2"/>